<keyword evidence="3" id="KW-1185">Reference proteome</keyword>
<sequence length="160" mass="19702">MVVSLWVYTIYCPTPSNKEDPFRISHCLRHFYLHFFFSLSFYVYFSFLATSRFSLFFYVSLHLSLNIFIYPFPHHPFLSFFSIIFFTVIFRFSHFSLCRFLSIFLAFFNTLFIIFLFFLSFLSFFSLPFFLFFFYLSPCISMYFFLLSFCLYFFFLSFFL</sequence>
<protein>
    <submittedName>
        <fullName evidence="2">Uncharacterized protein</fullName>
    </submittedName>
</protein>
<evidence type="ECO:0000256" key="1">
    <source>
        <dbReference type="SAM" id="Phobius"/>
    </source>
</evidence>
<comment type="caution">
    <text evidence="2">The sequence shown here is derived from an EMBL/GenBank/DDBJ whole genome shotgun (WGS) entry which is preliminary data.</text>
</comment>
<keyword evidence="1" id="KW-1133">Transmembrane helix</keyword>
<accession>A0A812AW43</accession>
<name>A0A812AW43_ACAPH</name>
<dbReference type="EMBL" id="CAHIKZ030000181">
    <property type="protein sequence ID" value="CAE1157965.1"/>
    <property type="molecule type" value="Genomic_DNA"/>
</dbReference>
<keyword evidence="1" id="KW-0472">Membrane</keyword>
<feature type="transmembrane region" description="Helical" evidence="1">
    <location>
        <begin position="31"/>
        <end position="48"/>
    </location>
</feature>
<gene>
    <name evidence="2" type="ORF">SPHA_5458</name>
</gene>
<feature type="transmembrane region" description="Helical" evidence="1">
    <location>
        <begin position="104"/>
        <end position="134"/>
    </location>
</feature>
<dbReference type="Proteomes" id="UP000597762">
    <property type="component" value="Unassembled WGS sequence"/>
</dbReference>
<dbReference type="AlphaFoldDB" id="A0A812AW43"/>
<reference evidence="2" key="1">
    <citation type="submission" date="2021-01" db="EMBL/GenBank/DDBJ databases">
        <authorList>
            <person name="Li R."/>
            <person name="Bekaert M."/>
        </authorList>
    </citation>
    <scope>NUCLEOTIDE SEQUENCE</scope>
    <source>
        <strain evidence="2">Farmed</strain>
    </source>
</reference>
<evidence type="ECO:0000313" key="3">
    <source>
        <dbReference type="Proteomes" id="UP000597762"/>
    </source>
</evidence>
<proteinExistence type="predicted"/>
<feature type="transmembrane region" description="Helical" evidence="1">
    <location>
        <begin position="140"/>
        <end position="159"/>
    </location>
</feature>
<organism evidence="2 3">
    <name type="scientific">Acanthosepion pharaonis</name>
    <name type="common">Pharaoh cuttlefish</name>
    <name type="synonym">Sepia pharaonis</name>
    <dbReference type="NCBI Taxonomy" id="158019"/>
    <lineage>
        <taxon>Eukaryota</taxon>
        <taxon>Metazoa</taxon>
        <taxon>Spiralia</taxon>
        <taxon>Lophotrochozoa</taxon>
        <taxon>Mollusca</taxon>
        <taxon>Cephalopoda</taxon>
        <taxon>Coleoidea</taxon>
        <taxon>Decapodiformes</taxon>
        <taxon>Sepiida</taxon>
        <taxon>Sepiina</taxon>
        <taxon>Sepiidae</taxon>
        <taxon>Acanthosepion</taxon>
    </lineage>
</organism>
<feature type="transmembrane region" description="Helical" evidence="1">
    <location>
        <begin position="78"/>
        <end position="97"/>
    </location>
</feature>
<evidence type="ECO:0000313" key="2">
    <source>
        <dbReference type="EMBL" id="CAE1157965.1"/>
    </source>
</evidence>
<keyword evidence="1" id="KW-0812">Transmembrane</keyword>